<proteinExistence type="predicted"/>
<dbReference type="EMBL" id="QPJT01000043">
    <property type="protein sequence ID" value="RCX08290.1"/>
    <property type="molecule type" value="Genomic_DNA"/>
</dbReference>
<name>A0A369AG16_9FIRM</name>
<evidence type="ECO:0000313" key="2">
    <source>
        <dbReference type="Proteomes" id="UP000253034"/>
    </source>
</evidence>
<keyword evidence="2" id="KW-1185">Reference proteome</keyword>
<protein>
    <submittedName>
        <fullName evidence="1">Uncharacterized protein</fullName>
    </submittedName>
</protein>
<reference evidence="1 2" key="1">
    <citation type="submission" date="2018-07" db="EMBL/GenBank/DDBJ databases">
        <title>Genomic Encyclopedia of Type Strains, Phase IV (KMG-IV): sequencing the most valuable type-strain genomes for metagenomic binning, comparative biology and taxonomic classification.</title>
        <authorList>
            <person name="Goeker M."/>
        </authorList>
    </citation>
    <scope>NUCLEOTIDE SEQUENCE [LARGE SCALE GENOMIC DNA]</scope>
    <source>
        <strain evidence="1 2">DSM 27016</strain>
    </source>
</reference>
<accession>A0A369AG16</accession>
<dbReference type="OrthoDB" id="1740001at2"/>
<dbReference type="AlphaFoldDB" id="A0A369AG16"/>
<sequence length="70" mass="8216">MGRKKEDYVISVHYPEADQDIVEMRRRMGDAYIGFVEEYILALPVGGKQKNDMYTQVVQYLRAGTFLQKR</sequence>
<evidence type="ECO:0000313" key="1">
    <source>
        <dbReference type="EMBL" id="RCX08290.1"/>
    </source>
</evidence>
<dbReference type="RefSeq" id="WP_114300207.1">
    <property type="nucleotide sequence ID" value="NZ_QPJT01000043.1"/>
</dbReference>
<comment type="caution">
    <text evidence="1">The sequence shown here is derived from an EMBL/GenBank/DDBJ whole genome shotgun (WGS) entry which is preliminary data.</text>
</comment>
<gene>
    <name evidence="1" type="ORF">DFR58_1432</name>
</gene>
<organism evidence="1 2">
    <name type="scientific">Anaerobacterium chartisolvens</name>
    <dbReference type="NCBI Taxonomy" id="1297424"/>
    <lineage>
        <taxon>Bacteria</taxon>
        <taxon>Bacillati</taxon>
        <taxon>Bacillota</taxon>
        <taxon>Clostridia</taxon>
        <taxon>Eubacteriales</taxon>
        <taxon>Oscillospiraceae</taxon>
        <taxon>Anaerobacterium</taxon>
    </lineage>
</organism>
<dbReference type="Proteomes" id="UP000253034">
    <property type="component" value="Unassembled WGS sequence"/>
</dbReference>